<dbReference type="SUPFAM" id="SSF102405">
    <property type="entry name" value="MCP/YpsA-like"/>
    <property type="match status" value="1"/>
</dbReference>
<dbReference type="InterPro" id="IPR031100">
    <property type="entry name" value="LOG_fam"/>
</dbReference>
<dbReference type="GO" id="GO:0005829">
    <property type="term" value="C:cytosol"/>
    <property type="evidence" value="ECO:0007669"/>
    <property type="project" value="TreeGrafter"/>
</dbReference>
<organism evidence="3 4">
    <name type="scientific">Bordetella ansorpii</name>
    <dbReference type="NCBI Taxonomy" id="288768"/>
    <lineage>
        <taxon>Bacteria</taxon>
        <taxon>Pseudomonadati</taxon>
        <taxon>Pseudomonadota</taxon>
        <taxon>Betaproteobacteria</taxon>
        <taxon>Burkholderiales</taxon>
        <taxon>Alcaligenaceae</taxon>
        <taxon>Bordetella</taxon>
    </lineage>
</organism>
<protein>
    <recommendedName>
        <fullName evidence="2">Cytokinin riboside 5'-monophosphate phosphoribohydrolase</fullName>
        <ecNumber evidence="2">3.2.2.n1</ecNumber>
    </recommendedName>
</protein>
<evidence type="ECO:0000313" key="4">
    <source>
        <dbReference type="Proteomes" id="UP000077037"/>
    </source>
</evidence>
<evidence type="ECO:0000313" key="3">
    <source>
        <dbReference type="EMBL" id="SAI57569.1"/>
    </source>
</evidence>
<dbReference type="GO" id="GO:0009691">
    <property type="term" value="P:cytokinin biosynthetic process"/>
    <property type="evidence" value="ECO:0007669"/>
    <property type="project" value="UniProtKB-UniRule"/>
</dbReference>
<dbReference type="Gene3D" id="3.40.50.450">
    <property type="match status" value="1"/>
</dbReference>
<dbReference type="PANTHER" id="PTHR43393">
    <property type="entry name" value="CYTOKININ RIBOSIDE 5'-MONOPHOSPHATE PHOSPHORIBOHYDROLASE"/>
    <property type="match status" value="1"/>
</dbReference>
<keyword evidence="2" id="KW-0378">Hydrolase</keyword>
<dbReference type="PANTHER" id="PTHR43393:SF2">
    <property type="entry name" value="CYTOKININ RIBOSIDE 5'-MONOPHOSPHATE PHOSPHORIBOHYDROLASE"/>
    <property type="match status" value="1"/>
</dbReference>
<sequence length="226" mass="24047">MVKKAELSTPAGKQVPVIMSEITAAAEKLADIGPAVSLFGSARTSRDSPYYQTSIEIAAALARAGFAVIAGGGPGIMEAANKGAYEAGGTSIGLNISLPHEAHNNAYQTISLSFEYFYSRKATFFMHSMAYVSLPGGFGTLDELFEALTLVQTGKVPPAPIVLVGSAYWRGLVGWMSEQLLGNGMIGAHDLNLFIVEDDPEQVVARIVEFHRKHLDDAQYAPSLPA</sequence>
<dbReference type="InterPro" id="IPR052341">
    <property type="entry name" value="LOG_family_nucleotidases"/>
</dbReference>
<dbReference type="InterPro" id="IPR005269">
    <property type="entry name" value="LOG"/>
</dbReference>
<dbReference type="Proteomes" id="UP000077037">
    <property type="component" value="Unassembled WGS sequence"/>
</dbReference>
<comment type="similarity">
    <text evidence="2">Belongs to the LOG family.</text>
</comment>
<dbReference type="AlphaFoldDB" id="A0A157RJL9"/>
<comment type="catalytic activity">
    <reaction evidence="1">
        <text>AMP + H2O = D-ribose 5-phosphate + adenine</text>
        <dbReference type="Rhea" id="RHEA:20129"/>
        <dbReference type="ChEBI" id="CHEBI:15377"/>
        <dbReference type="ChEBI" id="CHEBI:16708"/>
        <dbReference type="ChEBI" id="CHEBI:78346"/>
        <dbReference type="ChEBI" id="CHEBI:456215"/>
        <dbReference type="EC" id="3.2.2.4"/>
    </reaction>
</comment>
<dbReference type="EMBL" id="FKBS01000029">
    <property type="protein sequence ID" value="SAI57569.1"/>
    <property type="molecule type" value="Genomic_DNA"/>
</dbReference>
<dbReference type="NCBIfam" id="TIGR00730">
    <property type="entry name" value="Rossman fold protein, TIGR00730 family"/>
    <property type="match status" value="1"/>
</dbReference>
<keyword evidence="2" id="KW-0203">Cytokinin biosynthesis</keyword>
<proteinExistence type="inferred from homology"/>
<evidence type="ECO:0000256" key="2">
    <source>
        <dbReference type="RuleBase" id="RU363015"/>
    </source>
</evidence>
<dbReference type="EC" id="3.2.2.n1" evidence="2"/>
<gene>
    <name evidence="3" type="primary">yvdD_2</name>
    <name evidence="3" type="ORF">SAMEA1982600_04955</name>
</gene>
<dbReference type="GO" id="GO:0008714">
    <property type="term" value="F:AMP nucleosidase activity"/>
    <property type="evidence" value="ECO:0007669"/>
    <property type="project" value="UniProtKB-EC"/>
</dbReference>
<accession>A0A157RJL9</accession>
<dbReference type="Pfam" id="PF03641">
    <property type="entry name" value="Lysine_decarbox"/>
    <property type="match status" value="1"/>
</dbReference>
<evidence type="ECO:0000256" key="1">
    <source>
        <dbReference type="ARBA" id="ARBA00000274"/>
    </source>
</evidence>
<reference evidence="3 4" key="1">
    <citation type="submission" date="2016-03" db="EMBL/GenBank/DDBJ databases">
        <authorList>
            <consortium name="Pathogen Informatics"/>
        </authorList>
    </citation>
    <scope>NUCLEOTIDE SEQUENCE [LARGE SCALE GENOMIC DNA]</scope>
    <source>
        <strain evidence="3 4">NCTC13364</strain>
    </source>
</reference>
<name>A0A157RJL9_9BORD</name>